<dbReference type="InterPro" id="IPR014985">
    <property type="entry name" value="WbqC"/>
</dbReference>
<keyword evidence="2" id="KW-1185">Reference proteome</keyword>
<dbReference type="RefSeq" id="WP_209745409.1">
    <property type="nucleotide sequence ID" value="NZ_JBHSMH010000041.1"/>
</dbReference>
<proteinExistence type="predicted"/>
<evidence type="ECO:0000313" key="1">
    <source>
        <dbReference type="EMBL" id="MFC5469727.1"/>
    </source>
</evidence>
<dbReference type="EMBL" id="JBHSMH010000041">
    <property type="protein sequence ID" value="MFC5469727.1"/>
    <property type="molecule type" value="Genomic_DNA"/>
</dbReference>
<protein>
    <submittedName>
        <fullName evidence="1">WbqC family protein</fullName>
    </submittedName>
</protein>
<organism evidence="1 2">
    <name type="scientific">Cohnella suwonensis</name>
    <dbReference type="NCBI Taxonomy" id="696072"/>
    <lineage>
        <taxon>Bacteria</taxon>
        <taxon>Bacillati</taxon>
        <taxon>Bacillota</taxon>
        <taxon>Bacilli</taxon>
        <taxon>Bacillales</taxon>
        <taxon>Paenibacillaceae</taxon>
        <taxon>Cohnella</taxon>
    </lineage>
</organism>
<gene>
    <name evidence="1" type="ORF">ACFPPD_13420</name>
</gene>
<comment type="caution">
    <text evidence="1">The sequence shown here is derived from an EMBL/GenBank/DDBJ whole genome shotgun (WGS) entry which is preliminary data.</text>
</comment>
<accession>A0ABW0LXM4</accession>
<reference evidence="2" key="1">
    <citation type="journal article" date="2019" name="Int. J. Syst. Evol. Microbiol.">
        <title>The Global Catalogue of Microorganisms (GCM) 10K type strain sequencing project: providing services to taxonomists for standard genome sequencing and annotation.</title>
        <authorList>
            <consortium name="The Broad Institute Genomics Platform"/>
            <consortium name="The Broad Institute Genome Sequencing Center for Infectious Disease"/>
            <person name="Wu L."/>
            <person name="Ma J."/>
        </authorList>
    </citation>
    <scope>NUCLEOTIDE SEQUENCE [LARGE SCALE GENOMIC DNA]</scope>
    <source>
        <strain evidence="2">CCUG 57113</strain>
    </source>
</reference>
<name>A0ABW0LXM4_9BACL</name>
<dbReference type="Pfam" id="PF08889">
    <property type="entry name" value="WbqC"/>
    <property type="match status" value="1"/>
</dbReference>
<evidence type="ECO:0000313" key="2">
    <source>
        <dbReference type="Proteomes" id="UP001596105"/>
    </source>
</evidence>
<sequence>MTTIVISQPMFLPWRGLFEQIAAADDYVHYDNVQLPMGRSFTNRVQVKSETGVMWLTVPILRSGKQLIMDVEIDHEQPWRSRHLRTIHHLYSKARYYKEVIDVIHRIYENDTKSLSEFNIFAIEYIAQWLGLNTRFHRSSEHPPHGAKSEGLMDIIQTYQADKYITGHGARHYLDHEYFERHHVGVYYMRYQKLPHKQLHGDFTPYVSIIDLLCNEGLQARNFLIPVTQPWRDFIHESN</sequence>
<dbReference type="Proteomes" id="UP001596105">
    <property type="component" value="Unassembled WGS sequence"/>
</dbReference>